<keyword evidence="4" id="KW-1003">Cell membrane</keyword>
<dbReference type="SUPFAM" id="SSF103473">
    <property type="entry name" value="MFS general substrate transporter"/>
    <property type="match status" value="1"/>
</dbReference>
<feature type="transmembrane region" description="Helical" evidence="12">
    <location>
        <begin position="393"/>
        <end position="415"/>
    </location>
</feature>
<keyword evidence="8 12" id="KW-0472">Membrane</keyword>
<reference evidence="14" key="2">
    <citation type="submission" date="2023-01" db="EMBL/GenBank/DDBJ databases">
        <authorList>
            <person name="Sun Q."/>
            <person name="Evtushenko L."/>
        </authorList>
    </citation>
    <scope>NUCLEOTIDE SEQUENCE</scope>
    <source>
        <strain evidence="14">VKM Ac-1069</strain>
    </source>
</reference>
<evidence type="ECO:0000256" key="9">
    <source>
        <dbReference type="ARBA" id="ARBA00037295"/>
    </source>
</evidence>
<feature type="transmembrane region" description="Helical" evidence="12">
    <location>
        <begin position="302"/>
        <end position="321"/>
    </location>
</feature>
<dbReference type="Pfam" id="PF00083">
    <property type="entry name" value="Sugar_tr"/>
    <property type="match status" value="1"/>
</dbReference>
<feature type="transmembrane region" description="Helical" evidence="12">
    <location>
        <begin position="12"/>
        <end position="36"/>
    </location>
</feature>
<feature type="transmembrane region" description="Helical" evidence="12">
    <location>
        <begin position="182"/>
        <end position="201"/>
    </location>
</feature>
<name>A0A9W6NVH8_9PSEU</name>
<dbReference type="PANTHER" id="PTHR43045:SF2">
    <property type="entry name" value="INNER MEMBRANE METABOLITE TRANSPORT PROTEIN YHJE"/>
    <property type="match status" value="1"/>
</dbReference>
<comment type="similarity">
    <text evidence="2">Belongs to the major facilitator superfamily. Metabolite:H+ Symporter (MHS) family (TC 2.A.1.6) family.</text>
</comment>
<dbReference type="Gene3D" id="1.20.1250.20">
    <property type="entry name" value="MFS general substrate transporter like domains"/>
    <property type="match status" value="1"/>
</dbReference>
<comment type="function">
    <text evidence="9">May be a proton symporter involved in the uptake of osmolytes such as proline and glycine betaine.</text>
</comment>
<feature type="transmembrane region" description="Helical" evidence="12">
    <location>
        <begin position="333"/>
        <end position="354"/>
    </location>
</feature>
<dbReference type="InterPro" id="IPR005828">
    <property type="entry name" value="MFS_sugar_transport-like"/>
</dbReference>
<evidence type="ECO:0000256" key="4">
    <source>
        <dbReference type="ARBA" id="ARBA00022475"/>
    </source>
</evidence>
<keyword evidence="5 12" id="KW-0812">Transmembrane</keyword>
<evidence type="ECO:0000256" key="2">
    <source>
        <dbReference type="ARBA" id="ARBA00008240"/>
    </source>
</evidence>
<evidence type="ECO:0000256" key="11">
    <source>
        <dbReference type="SAM" id="MobiDB-lite"/>
    </source>
</evidence>
<feature type="transmembrane region" description="Helical" evidence="12">
    <location>
        <begin position="273"/>
        <end position="295"/>
    </location>
</feature>
<dbReference type="AlphaFoldDB" id="A0A9W6NVH8"/>
<organism evidence="14 15">
    <name type="scientific">Pseudonocardia halophobica</name>
    <dbReference type="NCBI Taxonomy" id="29401"/>
    <lineage>
        <taxon>Bacteria</taxon>
        <taxon>Bacillati</taxon>
        <taxon>Actinomycetota</taxon>
        <taxon>Actinomycetes</taxon>
        <taxon>Pseudonocardiales</taxon>
        <taxon>Pseudonocardiaceae</taxon>
        <taxon>Pseudonocardia</taxon>
    </lineage>
</organism>
<gene>
    <name evidence="14" type="ORF">GCM10017577_17730</name>
</gene>
<evidence type="ECO:0000313" key="15">
    <source>
        <dbReference type="Proteomes" id="UP001143463"/>
    </source>
</evidence>
<reference evidence="14" key="1">
    <citation type="journal article" date="2014" name="Int. J. Syst. Evol. Microbiol.">
        <title>Complete genome sequence of Corynebacterium casei LMG S-19264T (=DSM 44701T), isolated from a smear-ripened cheese.</title>
        <authorList>
            <consortium name="US DOE Joint Genome Institute (JGI-PGF)"/>
            <person name="Walter F."/>
            <person name="Albersmeier A."/>
            <person name="Kalinowski J."/>
            <person name="Ruckert C."/>
        </authorList>
    </citation>
    <scope>NUCLEOTIDE SEQUENCE</scope>
    <source>
        <strain evidence="14">VKM Ac-1069</strain>
    </source>
</reference>
<feature type="domain" description="Major facilitator superfamily (MFS) profile" evidence="13">
    <location>
        <begin position="10"/>
        <end position="419"/>
    </location>
</feature>
<sequence length="446" mass="46784">MSRQSQAQRAGWAAFFGTAVEWYDFFIFGTASALVLGDLFFPTVDPAAGTLLAFATFGAGYLARPLGGIVFGHLGDRVGRKKSLIITLLMMGVVTVAIGALPTYATIGIAAPVILVVLRLIQGIAVGGEWGGAVLIASEHAGKRSRVAAGAWAQQGAPAGNLLASLAFLLVSGLPDDQFTSWGWRLPFLFSAVLIVIGLVIRSRIEEPPEVLAAIRANHSTRLPLVEVLRTAPTIVLVALCVGAVSASFGTFFKVLGLDFATGEVGIDRQGFLLALTLMSLFQLLFQPFAALAAVRFEPIRVLVVALVASIPLIPVSWLLIQTGSVTLSTIGMIVSLAPICWLFGLLGGFLAEAFPTRIRYTAISLAYQINTLVFVAPLPLVGGALLDASGSVWSVIGLQLAFAVVSLLSTLWIARRTGAGHRAPDTSVDAADPTTPAAVADGPER</sequence>
<evidence type="ECO:0000259" key="13">
    <source>
        <dbReference type="PROSITE" id="PS50850"/>
    </source>
</evidence>
<evidence type="ECO:0000256" key="5">
    <source>
        <dbReference type="ARBA" id="ARBA00022692"/>
    </source>
</evidence>
<feature type="transmembrane region" description="Helical" evidence="12">
    <location>
        <begin position="232"/>
        <end position="253"/>
    </location>
</feature>
<keyword evidence="3" id="KW-0813">Transport</keyword>
<dbReference type="InterPro" id="IPR036259">
    <property type="entry name" value="MFS_trans_sf"/>
</dbReference>
<proteinExistence type="inferred from homology"/>
<dbReference type="Proteomes" id="UP001143463">
    <property type="component" value="Unassembled WGS sequence"/>
</dbReference>
<dbReference type="InterPro" id="IPR020846">
    <property type="entry name" value="MFS_dom"/>
</dbReference>
<feature type="transmembrane region" description="Helical" evidence="12">
    <location>
        <begin position="149"/>
        <end position="170"/>
    </location>
</feature>
<evidence type="ECO:0000256" key="3">
    <source>
        <dbReference type="ARBA" id="ARBA00022448"/>
    </source>
</evidence>
<dbReference type="PROSITE" id="PS50850">
    <property type="entry name" value="MFS"/>
    <property type="match status" value="1"/>
</dbReference>
<dbReference type="RefSeq" id="WP_156067167.1">
    <property type="nucleotide sequence ID" value="NZ_BAAAUZ010000002.1"/>
</dbReference>
<evidence type="ECO:0000256" key="6">
    <source>
        <dbReference type="ARBA" id="ARBA00022847"/>
    </source>
</evidence>
<keyword evidence="7 12" id="KW-1133">Transmembrane helix</keyword>
<comment type="subcellular location">
    <subcellularLocation>
        <location evidence="1">Cell membrane</location>
        <topology evidence="1">Multi-pass membrane protein</topology>
    </subcellularLocation>
</comment>
<dbReference type="GO" id="GO:0015293">
    <property type="term" value="F:symporter activity"/>
    <property type="evidence" value="ECO:0007669"/>
    <property type="project" value="UniProtKB-KW"/>
</dbReference>
<evidence type="ECO:0000256" key="8">
    <source>
        <dbReference type="ARBA" id="ARBA00023136"/>
    </source>
</evidence>
<dbReference type="EMBL" id="BSFQ01000005">
    <property type="protein sequence ID" value="GLL10633.1"/>
    <property type="molecule type" value="Genomic_DNA"/>
</dbReference>
<dbReference type="PANTHER" id="PTHR43045">
    <property type="entry name" value="SHIKIMATE TRANSPORTER"/>
    <property type="match status" value="1"/>
</dbReference>
<keyword evidence="6" id="KW-0769">Symport</keyword>
<evidence type="ECO:0000256" key="10">
    <source>
        <dbReference type="ARBA" id="ARBA00039918"/>
    </source>
</evidence>
<evidence type="ECO:0000256" key="12">
    <source>
        <dbReference type="SAM" id="Phobius"/>
    </source>
</evidence>
<evidence type="ECO:0000256" key="7">
    <source>
        <dbReference type="ARBA" id="ARBA00022989"/>
    </source>
</evidence>
<dbReference type="GO" id="GO:0005886">
    <property type="term" value="C:plasma membrane"/>
    <property type="evidence" value="ECO:0007669"/>
    <property type="project" value="UniProtKB-SubCell"/>
</dbReference>
<feature type="region of interest" description="Disordered" evidence="11">
    <location>
        <begin position="422"/>
        <end position="446"/>
    </location>
</feature>
<accession>A0A9W6NVH8</accession>
<evidence type="ECO:0000313" key="14">
    <source>
        <dbReference type="EMBL" id="GLL10633.1"/>
    </source>
</evidence>
<feature type="transmembrane region" description="Helical" evidence="12">
    <location>
        <begin position="48"/>
        <end position="72"/>
    </location>
</feature>
<keyword evidence="15" id="KW-1185">Reference proteome</keyword>
<comment type="caution">
    <text evidence="14">The sequence shown here is derived from an EMBL/GenBank/DDBJ whole genome shotgun (WGS) entry which is preliminary data.</text>
</comment>
<feature type="transmembrane region" description="Helical" evidence="12">
    <location>
        <begin position="84"/>
        <end position="107"/>
    </location>
</feature>
<dbReference type="InterPro" id="IPR005829">
    <property type="entry name" value="Sugar_transporter_CS"/>
</dbReference>
<protein>
    <recommendedName>
        <fullName evidence="10">Putative proline/betaine transporter</fullName>
    </recommendedName>
</protein>
<feature type="transmembrane region" description="Helical" evidence="12">
    <location>
        <begin position="366"/>
        <end position="387"/>
    </location>
</feature>
<evidence type="ECO:0000256" key="1">
    <source>
        <dbReference type="ARBA" id="ARBA00004651"/>
    </source>
</evidence>
<feature type="transmembrane region" description="Helical" evidence="12">
    <location>
        <begin position="113"/>
        <end position="137"/>
    </location>
</feature>
<dbReference type="PROSITE" id="PS00217">
    <property type="entry name" value="SUGAR_TRANSPORT_2"/>
    <property type="match status" value="1"/>
</dbReference>
<dbReference type="FunFam" id="1.20.1250.20:FF:000001">
    <property type="entry name" value="Dicarboxylate MFS transporter"/>
    <property type="match status" value="1"/>
</dbReference>
<feature type="compositionally biased region" description="Low complexity" evidence="11">
    <location>
        <begin position="426"/>
        <end position="446"/>
    </location>
</feature>